<feature type="compositionally biased region" description="Basic and acidic residues" evidence="2">
    <location>
        <begin position="1581"/>
        <end position="1597"/>
    </location>
</feature>
<feature type="compositionally biased region" description="Basic and acidic residues" evidence="2">
    <location>
        <begin position="79"/>
        <end position="88"/>
    </location>
</feature>
<feature type="compositionally biased region" description="Basic and acidic residues" evidence="2">
    <location>
        <begin position="2251"/>
        <end position="2279"/>
    </location>
</feature>
<dbReference type="SUPFAM" id="SSF46997">
    <property type="entry name" value="Bacterial immunoglobulin/albumin-binding domains"/>
    <property type="match status" value="1"/>
</dbReference>
<feature type="compositionally biased region" description="Basic and acidic residues" evidence="2">
    <location>
        <begin position="2175"/>
        <end position="2199"/>
    </location>
</feature>
<accession>A0ABD4ZEU8</accession>
<feature type="compositionally biased region" description="Basic and acidic residues" evidence="2">
    <location>
        <begin position="2104"/>
        <end position="2124"/>
    </location>
</feature>
<evidence type="ECO:0000256" key="2">
    <source>
        <dbReference type="SAM" id="MobiDB-lite"/>
    </source>
</evidence>
<evidence type="ECO:0000256" key="1">
    <source>
        <dbReference type="SAM" id="Coils"/>
    </source>
</evidence>
<feature type="compositionally biased region" description="Polar residues" evidence="2">
    <location>
        <begin position="216"/>
        <end position="225"/>
    </location>
</feature>
<evidence type="ECO:0000313" key="4">
    <source>
        <dbReference type="EMBL" id="MDK6861936.1"/>
    </source>
</evidence>
<dbReference type="Pfam" id="PF07554">
    <property type="entry name" value="FIVAR"/>
    <property type="match status" value="12"/>
</dbReference>
<feature type="compositionally biased region" description="Basic and acidic residues" evidence="2">
    <location>
        <begin position="144"/>
        <end position="175"/>
    </location>
</feature>
<feature type="compositionally biased region" description="Basic and acidic residues" evidence="2">
    <location>
        <begin position="1001"/>
        <end position="1016"/>
    </location>
</feature>
<feature type="region of interest" description="Disordered" evidence="2">
    <location>
        <begin position="1616"/>
        <end position="1699"/>
    </location>
</feature>
<organism evidence="4 5">
    <name type="scientific">Gardnerella vaginalis</name>
    <dbReference type="NCBI Taxonomy" id="2702"/>
    <lineage>
        <taxon>Bacteria</taxon>
        <taxon>Bacillati</taxon>
        <taxon>Actinomycetota</taxon>
        <taxon>Actinomycetes</taxon>
        <taxon>Bifidobacteriales</taxon>
        <taxon>Bifidobacteriaceae</taxon>
        <taxon>Gardnerella</taxon>
    </lineage>
</organism>
<feature type="region of interest" description="Disordered" evidence="2">
    <location>
        <begin position="2033"/>
        <end position="2052"/>
    </location>
</feature>
<feature type="region of interest" description="Disordered" evidence="2">
    <location>
        <begin position="1778"/>
        <end position="1808"/>
    </location>
</feature>
<feature type="compositionally biased region" description="Basic and acidic residues" evidence="2">
    <location>
        <begin position="963"/>
        <end position="980"/>
    </location>
</feature>
<feature type="region of interest" description="Disordered" evidence="2">
    <location>
        <begin position="1866"/>
        <end position="1886"/>
    </location>
</feature>
<feature type="compositionally biased region" description="Basic and acidic residues" evidence="2">
    <location>
        <begin position="2077"/>
        <end position="2089"/>
    </location>
</feature>
<feature type="compositionally biased region" description="Basic and acidic residues" evidence="2">
    <location>
        <begin position="1688"/>
        <end position="1699"/>
    </location>
</feature>
<comment type="caution">
    <text evidence="4">The sequence shown here is derived from an EMBL/GenBank/DDBJ whole genome shotgun (WGS) entry which is preliminary data.</text>
</comment>
<feature type="compositionally biased region" description="Basic and acidic residues" evidence="2">
    <location>
        <begin position="1382"/>
        <end position="1395"/>
    </location>
</feature>
<keyword evidence="3" id="KW-0812">Transmembrane</keyword>
<feature type="compositionally biased region" description="Basic residues" evidence="2">
    <location>
        <begin position="1"/>
        <end position="10"/>
    </location>
</feature>
<feature type="region of interest" description="Disordered" evidence="2">
    <location>
        <begin position="1"/>
        <end position="21"/>
    </location>
</feature>
<feature type="compositionally biased region" description="Basic and acidic residues" evidence="2">
    <location>
        <begin position="113"/>
        <end position="122"/>
    </location>
</feature>
<feature type="transmembrane region" description="Helical" evidence="3">
    <location>
        <begin position="2534"/>
        <end position="2552"/>
    </location>
</feature>
<feature type="region of interest" description="Disordered" evidence="2">
    <location>
        <begin position="2068"/>
        <end position="2124"/>
    </location>
</feature>
<keyword evidence="3" id="KW-1133">Transmembrane helix</keyword>
<feature type="region of interest" description="Disordered" evidence="2">
    <location>
        <begin position="1382"/>
        <end position="1414"/>
    </location>
</feature>
<feature type="coiled-coil region" evidence="1">
    <location>
        <begin position="1277"/>
        <end position="1333"/>
    </location>
</feature>
<feature type="compositionally biased region" description="Basic and acidic residues" evidence="2">
    <location>
        <begin position="1976"/>
        <end position="1993"/>
    </location>
</feature>
<feature type="region of interest" description="Disordered" evidence="2">
    <location>
        <begin position="1969"/>
        <end position="1997"/>
    </location>
</feature>
<feature type="region of interest" description="Disordered" evidence="2">
    <location>
        <begin position="57"/>
        <end position="225"/>
    </location>
</feature>
<keyword evidence="3" id="KW-0472">Membrane</keyword>
<evidence type="ECO:0000313" key="5">
    <source>
        <dbReference type="Proteomes" id="UP001238969"/>
    </source>
</evidence>
<feature type="region of interest" description="Disordered" evidence="2">
    <location>
        <begin position="2146"/>
        <end position="2214"/>
    </location>
</feature>
<reference evidence="4 5" key="1">
    <citation type="submission" date="2023-05" db="EMBL/GenBank/DDBJ databases">
        <title>Cataloging the Phylogenetic Diversity of Human Bladder Bacteria.</title>
        <authorList>
            <person name="Du J."/>
        </authorList>
    </citation>
    <scope>NUCLEOTIDE SEQUENCE [LARGE SCALE GENOMIC DNA]</scope>
    <source>
        <strain evidence="4 5">UMB6972</strain>
    </source>
</reference>
<keyword evidence="1" id="KW-0175">Coiled coil</keyword>
<feature type="region of interest" description="Disordered" evidence="2">
    <location>
        <begin position="963"/>
        <end position="1016"/>
    </location>
</feature>
<name>A0ABD4ZEU8_GARVA</name>
<feature type="coiled-coil region" evidence="1">
    <location>
        <begin position="1017"/>
        <end position="1075"/>
    </location>
</feature>
<dbReference type="Proteomes" id="UP001238969">
    <property type="component" value="Unassembled WGS sequence"/>
</dbReference>
<feature type="region of interest" description="Disordered" evidence="2">
    <location>
        <begin position="1464"/>
        <end position="1490"/>
    </location>
</feature>
<dbReference type="EMBL" id="JASOLZ010000005">
    <property type="protein sequence ID" value="MDK6861936.1"/>
    <property type="molecule type" value="Genomic_DNA"/>
</dbReference>
<protein>
    <submittedName>
        <fullName evidence="4">Peptidase</fullName>
    </submittedName>
</protein>
<feature type="compositionally biased region" description="Basic and acidic residues" evidence="2">
    <location>
        <begin position="1790"/>
        <end position="1808"/>
    </location>
</feature>
<evidence type="ECO:0000256" key="3">
    <source>
        <dbReference type="SAM" id="Phobius"/>
    </source>
</evidence>
<dbReference type="Gene3D" id="1.20.1270.70">
    <property type="entry name" value="Designed single chain three-helix bundle"/>
    <property type="match status" value="4"/>
</dbReference>
<feature type="compositionally biased region" description="Low complexity" evidence="2">
    <location>
        <begin position="981"/>
        <end position="996"/>
    </location>
</feature>
<dbReference type="InterPro" id="IPR009063">
    <property type="entry name" value="Ig/albumin-bd_sf"/>
</dbReference>
<feature type="compositionally biased region" description="Basic and acidic residues" evidence="2">
    <location>
        <begin position="1404"/>
        <end position="1414"/>
    </location>
</feature>
<feature type="region of interest" description="Disordered" evidence="2">
    <location>
        <begin position="1929"/>
        <end position="1954"/>
    </location>
</feature>
<dbReference type="RefSeq" id="WP_285064555.1">
    <property type="nucleotide sequence ID" value="NZ_JASOLZ010000005.1"/>
</dbReference>
<feature type="compositionally biased region" description="Polar residues" evidence="2">
    <location>
        <begin position="1559"/>
        <end position="1573"/>
    </location>
</feature>
<feature type="compositionally biased region" description="Basic and acidic residues" evidence="2">
    <location>
        <begin position="2042"/>
        <end position="2052"/>
    </location>
</feature>
<feature type="compositionally biased region" description="Basic and acidic residues" evidence="2">
    <location>
        <begin position="1616"/>
        <end position="1666"/>
    </location>
</feature>
<feature type="region of interest" description="Disordered" evidence="2">
    <location>
        <begin position="2251"/>
        <end position="2292"/>
    </location>
</feature>
<proteinExistence type="predicted"/>
<feature type="region of interest" description="Disordered" evidence="2">
    <location>
        <begin position="1549"/>
        <end position="1597"/>
    </location>
</feature>
<feature type="coiled-coil region" evidence="1">
    <location>
        <begin position="1198"/>
        <end position="1235"/>
    </location>
</feature>
<sequence>MTTKSAKHANKTFGSAKDTAAKAVDTHKVAALSAGAAGVIAGAAIAFGATPAMAAETPASAPVNTNDPAKEQSVIANKKKAEGAEASKVEASNKNSVDAKPVVEAPQQTKVEAPTDSKESADAKQSVEPTVTTAAPIASTESTEENKTGKTESTKGENAKADGKSVDDKGVKQDTAENSTPAGNVAKSRKKRDLSAENHNQGEPVVGTDREANPEPSVSNQINISEDTKNSVPNMYAWGSSNNTYIKSGQSNTVTFNFAKPKDGYNISSIAIFPAQNNSMTTDKGRKAAEYYSGNPGLHQSYSGEYTFTPNTDGSAKLEMTPLFRDGNLNSGVAYAANRCIYVYGRKDGGDEVLLYKTNIARAATLIPPKTAGSIVLKYNEELTAQQIREKLQKAIDAPTEATGNKSIREQINTASTSKGVGTRGDNGAFVQTPDTAENKVIINDQRVYNPNDVTSFNTKTPKPGTTETTYITTVRTLKTHLITDTGYTSDDLPLTVARYDDRIEKPIVDDLSKVSDDVKTEIKCKLAHLNHVSQDQVTINDQGEVTINFAGVDAADAPKIALSDLVLKKIAEKDVVVPAGEKAVFVANPLGYSNAELDRIKTAIYEANKDNQELGLSKDNYKDQITLSYITGDLTGAGDANKGRSNGLQENNISVTIKTDKALAEFTSDITKDKLTRLPDIRKDYNVELVKNKLDGRESDEGFSWSDDKHTTLIYRYDPTKAQAFTAPEILKLIKAAPKDQNTGLRTLTGGEALDHEGANGKARKSHVYYSIDKNGEPTTELTLGMMNGAYWIGNPQVANSDANLGNEQSIAGKYTWDEEAGSVTVAAKQNKVFKTRLFVAPYTLTYYRGVYTNPYQKDPNNTPKAINIIFVPQTNHKTSDLKTSIGEHKTVAVEGKDVPTQPAYYNASDKVKKDYEDALKVAKQTLEKVGTTPDDQLTEQLKAEVDNATIKLDKARKALDGAKTDKEKLKSSIEENGKAQEGQTAATGTQATNQFKNVSDPDFKTADGKADDAKNKAAKEAKKAYDEALQAAEAARDDANATQKAVDDAKAKLDAAREKLNEFTTNKDKLNAAIAEHGKVKTGDADKQGDAKLKTADPAYQNATKEERKAYDDAVKKANELSADPNASQKDVNAAIDALQKAKKALDAKATDKSKLITAEKLTFDNPNDDASKQSTFYKNAKARADANDYAAKTAVDNYNNALAKAREVLKNAKATQAEVDAAKDALTKAEDALHKGYATDPDELTKVLADNFSGYLMPAYFNAFDKAQTGDEDAKKAFKDYNDAYQKAKELKQKLEAAKTGGTAPTQQEINDAKTALENARTVIDKYATNTSRLSAAVFNDIVIKHSPAYQNVSDPNASADAKAAKDNYDKAVEKLHQALDKKMPKDKDKATGQDIPDTNTPDKDGNLDDKDYLKNIQAHAQGEPLDRDITSILKEMNDAAAELNKFATKTDELLKSVNEHDNTQKTPAYKNANQPDFKQADGTTADDTRNNAAKAAAAAYGEALNAAKDLLKNPAATQKQVNDALNNLNEKRKALDTYNTDTTKLAESVKKHGSTEGSAPTEGTQTSDAYRNASDPHFMKEEGGKLVPDTDKNAKAAAAKKAYDEALTKAQELLKKHGDKDTPQDAKPTQKDINEALKALDDARTEIEKYKTDTSKLSEESNKSTADGAAQPTAGSFENSPEFKNADADTSEDAKADVKAYKEALKTARDLVKAATETGKKNSERPTQQQINEALEALKNAKKQITDNYKTNAAALKAAKDFAAGDFKNTPEYKNAKALKDNQNADADKKSKAKTDVDALDKNTNDGALNKAIGILQAFDDDGKPNVTTGARIPTQKEVDDALKTLQEAMKTVAEGYKTDVKPLSNEVGDKDTQGNPVTPPFEASVAYKNALEKAKTEDHATTDPNSATKKLEAYNEKLKAAQELINKVNNPDPNAKPEDRPTQAQVDKALQDLKDAKTAIDNAFKTNASSLKKEADDKDETGQEHNPKFEQTTEYLNALAKKTGDEDIPDVKAYKDALKKAQDLLKKFNDDGSAPKQGEKDIPTQKEVDEALKNLKDIKDKITKNYVTSPHDLQEEVDKSKDGDTDTSTDVFENTPEFKNADAKKGEDGKSDNSDMKAYKDALEKAKNLLDAFDRTTGKVKDQLPKGMTKAPTQKELDDALDALQAAKKKITDGYKTDPSKLKSEAGKDSDFTKTPEYQNAQAKGDDASKKALEAYKKALEDANKVLGDKNATQKQVDDALKKLQDAKSKLSDGYKTNKSDLRQEAGKDSDFTKSPEYQNAAGSPEADDYKRALDEANAVLKNPNATQAEVDEALKKLQDAKQKLADSHKTDKSGLVSEYVTDPDFRKSIPFIIGKAADLAEYQQALNDADSVLKDPNATQAQVDQALRRLRDAKQKLIDAYNRLVNTGVGDNTGVGVNDSNTTSVNNVVDKSALQAEVDQALGDVSANASGVVADSNLVSEFNAALNYARLVLADSNATQGQVDSALARLRAARAALRAGMLAARNSAGVNLKRGDVSGVNTGASSSVFAALAAVFAGLGVVGAASKRRKHSAR</sequence>
<gene>
    <name evidence="4" type="ORF">QP355_04695</name>
</gene>
<dbReference type="Gene3D" id="1.20.5.420">
    <property type="entry name" value="Immunoglobulin FC, subunit C"/>
    <property type="match status" value="6"/>
</dbReference>